<organism evidence="1 2">
    <name type="scientific">Tropilaelaps mercedesae</name>
    <dbReference type="NCBI Taxonomy" id="418985"/>
    <lineage>
        <taxon>Eukaryota</taxon>
        <taxon>Metazoa</taxon>
        <taxon>Ecdysozoa</taxon>
        <taxon>Arthropoda</taxon>
        <taxon>Chelicerata</taxon>
        <taxon>Arachnida</taxon>
        <taxon>Acari</taxon>
        <taxon>Parasitiformes</taxon>
        <taxon>Mesostigmata</taxon>
        <taxon>Gamasina</taxon>
        <taxon>Dermanyssoidea</taxon>
        <taxon>Laelapidae</taxon>
        <taxon>Tropilaelaps</taxon>
    </lineage>
</organism>
<dbReference type="EMBL" id="MNPL01007541">
    <property type="protein sequence ID" value="OQR74700.1"/>
    <property type="molecule type" value="Genomic_DNA"/>
</dbReference>
<dbReference type="Proteomes" id="UP000192247">
    <property type="component" value="Unassembled WGS sequence"/>
</dbReference>
<sequence length="397" mass="44055">MSAWQHWSTLIADEERFKTVSCAMDGSERSVHIFGLAWDFVVRLGRFAAVLSGRENSRSLVVSLNHFLHSGIEVISATCNSVAKRSVIDDKTFVAYNSVAYVRTQLEAFQLTNSDVADLPSGITSKLSTLEDSLEYHVVCYHVKWASSSARHSLYDFSSIQKPDMDGFTLAPASLQIYMENLCTKLSRVLCQLGCQKIVSRVWSELCTMLCATYAQAYPSEQQVALLARDVDVLLATSFNVLLFACEEVQHVLGSLNDSGDPRKLRHVKNIHASCVLLLSTRYLTDSPVDALYQTFKGGLVPDARALLPGVVWVSHLFQNSLSGAGFRLDSAPNILVWILLEMMRVQRNHKFVLCIKASGRSAFVPSCTCRHLQQSFDSVTVTWALSRATLVMLIGS</sequence>
<gene>
    <name evidence="1" type="ORF">BIW11_00916</name>
</gene>
<proteinExistence type="predicted"/>
<protein>
    <submittedName>
        <fullName evidence="1">Uncharacterized protein</fullName>
    </submittedName>
</protein>
<dbReference type="InParanoid" id="A0A1V9XMG8"/>
<reference evidence="1 2" key="1">
    <citation type="journal article" date="2017" name="Gigascience">
        <title>Draft genome of the honey bee ectoparasitic mite, Tropilaelaps mercedesae, is shaped by the parasitic life history.</title>
        <authorList>
            <person name="Dong X."/>
            <person name="Armstrong S.D."/>
            <person name="Xia D."/>
            <person name="Makepeace B.L."/>
            <person name="Darby A.C."/>
            <person name="Kadowaki T."/>
        </authorList>
    </citation>
    <scope>NUCLEOTIDE SEQUENCE [LARGE SCALE GENOMIC DNA]</scope>
    <source>
        <strain evidence="1">Wuxi-XJTLU</strain>
    </source>
</reference>
<accession>A0A1V9XMG8</accession>
<dbReference type="PANTHER" id="PTHR33960:SF1">
    <property type="entry name" value="SIMILAR TO KIAA0825 PROTEIN"/>
    <property type="match status" value="1"/>
</dbReference>
<dbReference type="PANTHER" id="PTHR33960">
    <property type="entry name" value="SIMILAR TO KIAA0825 PROTEIN"/>
    <property type="match status" value="1"/>
</dbReference>
<dbReference type="OrthoDB" id="10342186at2759"/>
<evidence type="ECO:0000313" key="2">
    <source>
        <dbReference type="Proteomes" id="UP000192247"/>
    </source>
</evidence>
<name>A0A1V9XMG8_9ACAR</name>
<dbReference type="InterPro" id="IPR027993">
    <property type="entry name" value="DUF4495"/>
</dbReference>
<dbReference type="AlphaFoldDB" id="A0A1V9XMG8"/>
<dbReference type="Pfam" id="PF14906">
    <property type="entry name" value="DUF4495"/>
    <property type="match status" value="1"/>
</dbReference>
<evidence type="ECO:0000313" key="1">
    <source>
        <dbReference type="EMBL" id="OQR74700.1"/>
    </source>
</evidence>
<comment type="caution">
    <text evidence="1">The sequence shown here is derived from an EMBL/GenBank/DDBJ whole genome shotgun (WGS) entry which is preliminary data.</text>
</comment>
<keyword evidence="2" id="KW-1185">Reference proteome</keyword>